<organism evidence="1 2">
    <name type="scientific">Coemansia furcata</name>
    <dbReference type="NCBI Taxonomy" id="417177"/>
    <lineage>
        <taxon>Eukaryota</taxon>
        <taxon>Fungi</taxon>
        <taxon>Fungi incertae sedis</taxon>
        <taxon>Zoopagomycota</taxon>
        <taxon>Kickxellomycotina</taxon>
        <taxon>Kickxellomycetes</taxon>
        <taxon>Kickxellales</taxon>
        <taxon>Kickxellaceae</taxon>
        <taxon>Coemansia</taxon>
    </lineage>
</organism>
<comment type="caution">
    <text evidence="1">The sequence shown here is derived from an EMBL/GenBank/DDBJ whole genome shotgun (WGS) entry which is preliminary data.</text>
</comment>
<accession>A0ACC1KS83</accession>
<dbReference type="Proteomes" id="UP001140096">
    <property type="component" value="Unassembled WGS sequence"/>
</dbReference>
<gene>
    <name evidence="1" type="ORF">H4S07_006804</name>
</gene>
<sequence>PDFERGAASPLEPESPQDMSRLAYSAESPDEGALVRAAKNLGYTFLGRVKSTIYLDVRGERFQYEVLDTVEFTSSRKRMTTVLRRPAPYNDIMLFCKGADNVMTERLARLPAKNEMPNPYASHDEVSFERVMRERTFNQIDEFANAGLRTLMLCYRRLTESEWVRWSARYHAALGSVAEDRDEQVASIADEMERDLRIVGATAIEDKLQEKVPDTIASLRAAGIKIWVLTGDKMETAINIGFAANLLTKEMELWTITSSSGPAKILSRFQLISRIMRQLAASEAAASKAEESASVGLGPDDARALGSVSYKINRAKKFLNIGQTLRAKHRQRANVDAAVHPMATSKPASGTHEQQPQAMA</sequence>
<feature type="non-terminal residue" evidence="1">
    <location>
        <position position="1"/>
    </location>
</feature>
<keyword evidence="2" id="KW-1185">Reference proteome</keyword>
<proteinExistence type="predicted"/>
<feature type="non-terminal residue" evidence="1">
    <location>
        <position position="360"/>
    </location>
</feature>
<evidence type="ECO:0000313" key="1">
    <source>
        <dbReference type="EMBL" id="KAJ2794268.1"/>
    </source>
</evidence>
<evidence type="ECO:0000313" key="2">
    <source>
        <dbReference type="Proteomes" id="UP001140096"/>
    </source>
</evidence>
<dbReference type="EMBL" id="JANBUP010004352">
    <property type="protein sequence ID" value="KAJ2794268.1"/>
    <property type="molecule type" value="Genomic_DNA"/>
</dbReference>
<reference evidence="1" key="1">
    <citation type="submission" date="2022-07" db="EMBL/GenBank/DDBJ databases">
        <title>Phylogenomic reconstructions and comparative analyses of Kickxellomycotina fungi.</title>
        <authorList>
            <person name="Reynolds N.K."/>
            <person name="Stajich J.E."/>
            <person name="Barry K."/>
            <person name="Grigoriev I.V."/>
            <person name="Crous P."/>
            <person name="Smith M.E."/>
        </authorList>
    </citation>
    <scope>NUCLEOTIDE SEQUENCE</scope>
    <source>
        <strain evidence="1">CBS 102833</strain>
    </source>
</reference>
<protein>
    <submittedName>
        <fullName evidence="1">Uncharacterized protein</fullName>
    </submittedName>
</protein>
<name>A0ACC1KS83_9FUNG</name>